<name>A0A2W5AHU9_9SPHN</name>
<dbReference type="InterPro" id="IPR000053">
    <property type="entry name" value="Thymidine/pyrmidine_PPase"/>
</dbReference>
<dbReference type="Gene3D" id="1.20.970.10">
    <property type="entry name" value="Transferase, Pyrimidine Nucleoside Phosphorylase, Chain C"/>
    <property type="match status" value="1"/>
</dbReference>
<comment type="similarity">
    <text evidence="1">Belongs to the thymidine/pyrimidine-nucleoside phosphorylase family.</text>
</comment>
<dbReference type="Gene3D" id="3.90.1170.30">
    <property type="entry name" value="Pyrimidine nucleoside phosphorylase-like, C-terminal domain"/>
    <property type="match status" value="1"/>
</dbReference>
<dbReference type="GO" id="GO:0004645">
    <property type="term" value="F:1,4-alpha-oligoglucan phosphorylase activity"/>
    <property type="evidence" value="ECO:0007669"/>
    <property type="project" value="InterPro"/>
</dbReference>
<dbReference type="InterPro" id="IPR036320">
    <property type="entry name" value="Glycosyl_Trfase_fam3_N_dom_sf"/>
</dbReference>
<organism evidence="8 9">
    <name type="scientific">Sphingomonas sanxanigenens</name>
    <dbReference type="NCBI Taxonomy" id="397260"/>
    <lineage>
        <taxon>Bacteria</taxon>
        <taxon>Pseudomonadati</taxon>
        <taxon>Pseudomonadota</taxon>
        <taxon>Alphaproteobacteria</taxon>
        <taxon>Sphingomonadales</taxon>
        <taxon>Sphingomonadaceae</taxon>
        <taxon>Sphingomonas</taxon>
    </lineage>
</organism>
<dbReference type="PANTHER" id="PTHR10515">
    <property type="entry name" value="THYMIDINE PHOSPHORYLASE"/>
    <property type="match status" value="1"/>
</dbReference>
<keyword evidence="4" id="KW-0328">Glycosyltransferase</keyword>
<proteinExistence type="inferred from homology"/>
<dbReference type="AlphaFoldDB" id="A0A2W5AHU9"/>
<dbReference type="Gene3D" id="3.40.1030.10">
    <property type="entry name" value="Nucleoside phosphorylase/phosphoribosyltransferase catalytic domain"/>
    <property type="match status" value="1"/>
</dbReference>
<dbReference type="PANTHER" id="PTHR10515:SF0">
    <property type="entry name" value="THYMIDINE PHOSPHORYLASE"/>
    <property type="match status" value="1"/>
</dbReference>
<dbReference type="GO" id="GO:0006213">
    <property type="term" value="P:pyrimidine nucleoside metabolic process"/>
    <property type="evidence" value="ECO:0007669"/>
    <property type="project" value="InterPro"/>
</dbReference>
<dbReference type="InterPro" id="IPR035902">
    <property type="entry name" value="Nuc_phospho_transferase"/>
</dbReference>
<evidence type="ECO:0000259" key="7">
    <source>
        <dbReference type="SMART" id="SM00941"/>
    </source>
</evidence>
<gene>
    <name evidence="8" type="ORF">DI623_01895</name>
</gene>
<dbReference type="GO" id="GO:0006206">
    <property type="term" value="P:pyrimidine nucleobase metabolic process"/>
    <property type="evidence" value="ECO:0007669"/>
    <property type="project" value="InterPro"/>
</dbReference>
<dbReference type="GO" id="GO:0009032">
    <property type="term" value="F:thymidine phosphorylase activity"/>
    <property type="evidence" value="ECO:0007669"/>
    <property type="project" value="UniProtKB-EC"/>
</dbReference>
<dbReference type="InterPro" id="IPR036566">
    <property type="entry name" value="PYNP-like_C_sf"/>
</dbReference>
<evidence type="ECO:0000313" key="9">
    <source>
        <dbReference type="Proteomes" id="UP000249066"/>
    </source>
</evidence>
<evidence type="ECO:0000256" key="6">
    <source>
        <dbReference type="ARBA" id="ARBA00048550"/>
    </source>
</evidence>
<dbReference type="SMART" id="SM00941">
    <property type="entry name" value="PYNP_C"/>
    <property type="match status" value="1"/>
</dbReference>
<comment type="subunit">
    <text evidence="2">Homodimer.</text>
</comment>
<dbReference type="InterPro" id="IPR000312">
    <property type="entry name" value="Glycosyl_Trfase_fam3"/>
</dbReference>
<accession>A0A2W5AHU9</accession>
<keyword evidence="5" id="KW-0808">Transferase</keyword>
<evidence type="ECO:0000256" key="5">
    <source>
        <dbReference type="ARBA" id="ARBA00022679"/>
    </source>
</evidence>
<evidence type="ECO:0000256" key="4">
    <source>
        <dbReference type="ARBA" id="ARBA00022676"/>
    </source>
</evidence>
<dbReference type="InterPro" id="IPR017872">
    <property type="entry name" value="Pyrmidine_PPase_CS"/>
</dbReference>
<dbReference type="EC" id="2.4.2.4" evidence="3"/>
<dbReference type="GO" id="GO:0005829">
    <property type="term" value="C:cytosol"/>
    <property type="evidence" value="ECO:0007669"/>
    <property type="project" value="TreeGrafter"/>
</dbReference>
<reference evidence="8 9" key="1">
    <citation type="submission" date="2017-08" db="EMBL/GenBank/DDBJ databases">
        <title>Infants hospitalized years apart are colonized by the same room-sourced microbial strains.</title>
        <authorList>
            <person name="Brooks B."/>
            <person name="Olm M.R."/>
            <person name="Firek B.A."/>
            <person name="Baker R."/>
            <person name="Thomas B.C."/>
            <person name="Morowitz M.J."/>
            <person name="Banfield J.F."/>
        </authorList>
    </citation>
    <scope>NUCLEOTIDE SEQUENCE [LARGE SCALE GENOMIC DNA]</scope>
    <source>
        <strain evidence="8">S2_018_000_R2_101</strain>
    </source>
</reference>
<dbReference type="SUPFAM" id="SSF54680">
    <property type="entry name" value="Pyrimidine nucleoside phosphorylase C-terminal domain"/>
    <property type="match status" value="1"/>
</dbReference>
<dbReference type="Pfam" id="PF07831">
    <property type="entry name" value="PYNP_C"/>
    <property type="match status" value="1"/>
</dbReference>
<dbReference type="NCBIfam" id="TIGR02644">
    <property type="entry name" value="Y_phosphoryl"/>
    <property type="match status" value="1"/>
</dbReference>
<comment type="caution">
    <text evidence="8">The sequence shown here is derived from an EMBL/GenBank/DDBJ whole genome shotgun (WGS) entry which is preliminary data.</text>
</comment>
<dbReference type="NCBIfam" id="NF004490">
    <property type="entry name" value="PRK05820.1"/>
    <property type="match status" value="1"/>
</dbReference>
<feature type="domain" description="Pyrimidine nucleoside phosphorylase C-terminal" evidence="7">
    <location>
        <begin position="348"/>
        <end position="422"/>
    </location>
</feature>
<dbReference type="InterPro" id="IPR018090">
    <property type="entry name" value="Pyrmidine_PPas_bac/euk"/>
</dbReference>
<comment type="catalytic activity">
    <reaction evidence="6">
        <text>thymidine + phosphate = 2-deoxy-alpha-D-ribose 1-phosphate + thymine</text>
        <dbReference type="Rhea" id="RHEA:16037"/>
        <dbReference type="ChEBI" id="CHEBI:17748"/>
        <dbReference type="ChEBI" id="CHEBI:17821"/>
        <dbReference type="ChEBI" id="CHEBI:43474"/>
        <dbReference type="ChEBI" id="CHEBI:57259"/>
        <dbReference type="EC" id="2.4.2.4"/>
    </reaction>
</comment>
<dbReference type="SUPFAM" id="SSF47648">
    <property type="entry name" value="Nucleoside phosphorylase/phosphoribosyltransferase N-terminal domain"/>
    <property type="match status" value="1"/>
</dbReference>
<dbReference type="SUPFAM" id="SSF52418">
    <property type="entry name" value="Nucleoside phosphorylase/phosphoribosyltransferase catalytic domain"/>
    <property type="match status" value="1"/>
</dbReference>
<evidence type="ECO:0000256" key="1">
    <source>
        <dbReference type="ARBA" id="ARBA00006915"/>
    </source>
</evidence>
<dbReference type="EMBL" id="QFNN01000004">
    <property type="protein sequence ID" value="PZO91849.1"/>
    <property type="molecule type" value="Genomic_DNA"/>
</dbReference>
<dbReference type="PIRSF" id="PIRSF000478">
    <property type="entry name" value="TP_PyNP"/>
    <property type="match status" value="1"/>
</dbReference>
<dbReference type="InterPro" id="IPR017459">
    <property type="entry name" value="Glycosyl_Trfase_fam3_N_dom"/>
</dbReference>
<dbReference type="Proteomes" id="UP000249066">
    <property type="component" value="Unassembled WGS sequence"/>
</dbReference>
<dbReference type="InterPro" id="IPR013102">
    <property type="entry name" value="PYNP_C"/>
</dbReference>
<sequence>MNIQDIIRAKRDGEPLSDAQIGAMVAALADRSMAVEHAAALAMAIYLNGMDARETAALTLAMARSGAVIDWRAEDLPGPAMDKHSTGGVGDKVSFLLAPIVAACGGYVPMVAGRGLGHTGGTIDKLSAIPGYDAFCGLDRFRQVVRAAGCAIIGQTPDVAPADGLMYAIRDATATIESTPLIVASILSKKAAAGVQALVMDIKTGSGAFMRDEADAWALGDAITAAARQMGMAATALVTDMNQVLGRAAGNALELRESIDHLTGAARDARLHAVTIALCAEMLVLGGIATDGAEARARCEDALASGRAAEAFQRMVAMQGGPADLVDRPGQHLAEAALVREVAAPEGFIESIDARAIGEAIIALKGGRLRIDDAIDVSTGFSAVAGVGEAVGAGRPLALVHAASEDDAERAIALFQKACIVGPEAPRPAALIRRREGESGSE</sequence>
<evidence type="ECO:0000256" key="2">
    <source>
        <dbReference type="ARBA" id="ARBA00011738"/>
    </source>
</evidence>
<dbReference type="Pfam" id="PF00591">
    <property type="entry name" value="Glycos_transf_3"/>
    <property type="match status" value="1"/>
</dbReference>
<dbReference type="Pfam" id="PF02885">
    <property type="entry name" value="Glycos_trans_3N"/>
    <property type="match status" value="1"/>
</dbReference>
<evidence type="ECO:0000256" key="3">
    <source>
        <dbReference type="ARBA" id="ARBA00011892"/>
    </source>
</evidence>
<dbReference type="PROSITE" id="PS00647">
    <property type="entry name" value="THYMID_PHOSPHORYLASE"/>
    <property type="match status" value="1"/>
</dbReference>
<dbReference type="FunFam" id="3.40.1030.10:FF:000003">
    <property type="entry name" value="Pyrimidine-nucleoside phosphorylase"/>
    <property type="match status" value="1"/>
</dbReference>
<protein>
    <recommendedName>
        <fullName evidence="3">thymidine phosphorylase</fullName>
        <ecNumber evidence="3">2.4.2.4</ecNumber>
    </recommendedName>
</protein>
<evidence type="ECO:0000313" key="8">
    <source>
        <dbReference type="EMBL" id="PZO91849.1"/>
    </source>
</evidence>